<sequence>MKVKVINKFTDKHTSKIHEVGEVFECDEARLKEIQSNRRRLVTVIEKDAPKKVQETKKGE</sequence>
<comment type="caution">
    <text evidence="1">The sequence shown here is derived from an EMBL/GenBank/DDBJ whole genome shotgun (WGS) entry which is preliminary data.</text>
</comment>
<name>A0A2N5PMG9_MEDGN</name>
<protein>
    <submittedName>
        <fullName evidence="1">Uncharacterized protein</fullName>
    </submittedName>
</protein>
<organism evidence="1 2">
    <name type="scientific">Mediterraneibacter gnavus</name>
    <name type="common">Ruminococcus gnavus</name>
    <dbReference type="NCBI Taxonomy" id="33038"/>
    <lineage>
        <taxon>Bacteria</taxon>
        <taxon>Bacillati</taxon>
        <taxon>Bacillota</taxon>
        <taxon>Clostridia</taxon>
        <taxon>Lachnospirales</taxon>
        <taxon>Lachnospiraceae</taxon>
        <taxon>Mediterraneibacter</taxon>
    </lineage>
</organism>
<dbReference type="RefSeq" id="WP_066730743.1">
    <property type="nucleotide sequence ID" value="NZ_NIHT01000006.1"/>
</dbReference>
<evidence type="ECO:0000313" key="1">
    <source>
        <dbReference type="EMBL" id="PLT76350.1"/>
    </source>
</evidence>
<gene>
    <name evidence="1" type="ORF">CDL23_04855</name>
</gene>
<evidence type="ECO:0000313" key="2">
    <source>
        <dbReference type="Proteomes" id="UP000235093"/>
    </source>
</evidence>
<proteinExistence type="predicted"/>
<dbReference type="Proteomes" id="UP000235093">
    <property type="component" value="Unassembled WGS sequence"/>
</dbReference>
<reference evidence="1 2" key="1">
    <citation type="journal article" date="2017" name="Genome Med.">
        <title>A novel Ruminococcus gnavus clade enriched in inflammatory bowel disease patients.</title>
        <authorList>
            <person name="Hall A.B."/>
            <person name="Yassour M."/>
            <person name="Sauk J."/>
            <person name="Garner A."/>
            <person name="Jiang X."/>
            <person name="Arthur T."/>
            <person name="Lagoudas G.K."/>
            <person name="Vatanen T."/>
            <person name="Fornelos N."/>
            <person name="Wilson R."/>
            <person name="Bertha M."/>
            <person name="Cohen M."/>
            <person name="Garber J."/>
            <person name="Khalili H."/>
            <person name="Gevers D."/>
            <person name="Ananthakrishnan A.N."/>
            <person name="Kugathasan S."/>
            <person name="Lander E.S."/>
            <person name="Blainey P."/>
            <person name="Vlamakis H."/>
            <person name="Xavier R.J."/>
            <person name="Huttenhower C."/>
        </authorList>
    </citation>
    <scope>NUCLEOTIDE SEQUENCE [LARGE SCALE GENOMIC DNA]</scope>
    <source>
        <strain evidence="1 2">RJX1125</strain>
    </source>
</reference>
<accession>A0A2N5PMG9</accession>
<dbReference type="EMBL" id="NIHT01000006">
    <property type="protein sequence ID" value="PLT76350.1"/>
    <property type="molecule type" value="Genomic_DNA"/>
</dbReference>
<dbReference type="AlphaFoldDB" id="A0A2N5PMG9"/>